<keyword evidence="1" id="KW-0472">Membrane</keyword>
<keyword evidence="1" id="KW-1133">Transmembrane helix</keyword>
<reference evidence="2 3" key="1">
    <citation type="submission" date="2019-03" db="EMBL/GenBank/DDBJ databases">
        <title>Genomic Encyclopedia of Type Strains, Phase IV (KMG-IV): sequencing the most valuable type-strain genomes for metagenomic binning, comparative biology and taxonomic classification.</title>
        <authorList>
            <person name="Goeker M."/>
        </authorList>
    </citation>
    <scope>NUCLEOTIDE SEQUENCE [LARGE SCALE GENOMIC DNA]</scope>
    <source>
        <strain evidence="2 3">DSM 45361</strain>
    </source>
</reference>
<dbReference type="EMBL" id="SNXZ01000003">
    <property type="protein sequence ID" value="TDP97311.1"/>
    <property type="molecule type" value="Genomic_DNA"/>
</dbReference>
<dbReference type="AlphaFoldDB" id="A0A4R6SBJ0"/>
<protein>
    <submittedName>
        <fullName evidence="2">Uncharacterized protein</fullName>
    </submittedName>
</protein>
<evidence type="ECO:0000256" key="1">
    <source>
        <dbReference type="SAM" id="Phobius"/>
    </source>
</evidence>
<sequence length="202" mass="21480">MGLFAGSPVLVWTLRALGLVAVAVISGLVWYYITNDNKPAPSQQADQPAKQGKYNFVAAPQLPQPVRDSNCVEHSKGKVQEFLQAHQCHGLTRQLFTVTTADGRTAYASVSSVQMASAQDATALENLTKADGTGNVKDLLLDGKATVPGLTRLDAHGGYASQRVDAKLIIIEADFSTDASDKDEPVLDDICADALRLGQGLN</sequence>
<evidence type="ECO:0000313" key="2">
    <source>
        <dbReference type="EMBL" id="TDP97311.1"/>
    </source>
</evidence>
<organism evidence="2 3">
    <name type="scientific">Labedaea rhizosphaerae</name>
    <dbReference type="NCBI Taxonomy" id="598644"/>
    <lineage>
        <taxon>Bacteria</taxon>
        <taxon>Bacillati</taxon>
        <taxon>Actinomycetota</taxon>
        <taxon>Actinomycetes</taxon>
        <taxon>Pseudonocardiales</taxon>
        <taxon>Pseudonocardiaceae</taxon>
        <taxon>Labedaea</taxon>
    </lineage>
</organism>
<proteinExistence type="predicted"/>
<feature type="transmembrane region" description="Helical" evidence="1">
    <location>
        <begin position="12"/>
        <end position="33"/>
    </location>
</feature>
<gene>
    <name evidence="2" type="ORF">EV186_103275</name>
</gene>
<dbReference type="Proteomes" id="UP000295444">
    <property type="component" value="Unassembled WGS sequence"/>
</dbReference>
<keyword evidence="3" id="KW-1185">Reference proteome</keyword>
<accession>A0A4R6SBJ0</accession>
<keyword evidence="1" id="KW-0812">Transmembrane</keyword>
<evidence type="ECO:0000313" key="3">
    <source>
        <dbReference type="Proteomes" id="UP000295444"/>
    </source>
</evidence>
<name>A0A4R6SBJ0_LABRH</name>
<comment type="caution">
    <text evidence="2">The sequence shown here is derived from an EMBL/GenBank/DDBJ whole genome shotgun (WGS) entry which is preliminary data.</text>
</comment>